<proteinExistence type="predicted"/>
<dbReference type="AlphaFoldDB" id="A0A098TNC9"/>
<dbReference type="RefSeq" id="WP_036531399.1">
    <property type="nucleotide sequence ID" value="NZ_JJML01000008.1"/>
</dbReference>
<evidence type="ECO:0000256" key="1">
    <source>
        <dbReference type="SAM" id="Phobius"/>
    </source>
</evidence>
<gene>
    <name evidence="2" type="ORF">DO97_19945</name>
</gene>
<evidence type="ECO:0000313" key="2">
    <source>
        <dbReference type="EMBL" id="KGF73372.1"/>
    </source>
</evidence>
<feature type="transmembrane region" description="Helical" evidence="1">
    <location>
        <begin position="12"/>
        <end position="29"/>
    </location>
</feature>
<reference evidence="2 3" key="1">
    <citation type="journal article" date="2014" name="Mol. Ecol.">
        <title>Evolution of Synechococcus.</title>
        <authorList>
            <person name="Dvorak P."/>
            <person name="Casamatta D."/>
            <person name="Hasler P."/>
            <person name="Poulickova A."/>
            <person name="Ondrej V."/>
            <person name="Sanges R."/>
        </authorList>
    </citation>
    <scope>NUCLEOTIDE SEQUENCE [LARGE SCALE GENOMIC DNA]</scope>
    <source>
        <strain evidence="2 3">CAUP A 1101</strain>
    </source>
</reference>
<name>A0A098TNC9_9CYAN</name>
<keyword evidence="1" id="KW-1133">Transmembrane helix</keyword>
<keyword evidence="1" id="KW-0812">Transmembrane</keyword>
<dbReference type="OrthoDB" id="422658at2"/>
<accession>A0A098TNC9</accession>
<organism evidence="2 3">
    <name type="scientific">Neosynechococcus sphagnicola sy1</name>
    <dbReference type="NCBI Taxonomy" id="1497020"/>
    <lineage>
        <taxon>Bacteria</taxon>
        <taxon>Bacillati</taxon>
        <taxon>Cyanobacteriota</taxon>
        <taxon>Cyanophyceae</taxon>
        <taxon>Neosynechococcales</taxon>
        <taxon>Neosynechococcaceae</taxon>
        <taxon>Neosynechococcus</taxon>
    </lineage>
</organism>
<protein>
    <submittedName>
        <fullName evidence="2">Uncharacterized protein</fullName>
    </submittedName>
</protein>
<keyword evidence="3" id="KW-1185">Reference proteome</keyword>
<dbReference type="EMBL" id="JJML01000008">
    <property type="protein sequence ID" value="KGF73372.1"/>
    <property type="molecule type" value="Genomic_DNA"/>
</dbReference>
<dbReference type="Proteomes" id="UP000030170">
    <property type="component" value="Unassembled WGS sequence"/>
</dbReference>
<evidence type="ECO:0000313" key="3">
    <source>
        <dbReference type="Proteomes" id="UP000030170"/>
    </source>
</evidence>
<comment type="caution">
    <text evidence="2">The sequence shown here is derived from an EMBL/GenBank/DDBJ whole genome shotgun (WGS) entry which is preliminary data.</text>
</comment>
<keyword evidence="1" id="KW-0472">Membrane</keyword>
<sequence length="162" mass="18231">MQIFQFFRQHQWTFLSIWIPIFSLGIYSLPVNAEGLKLEYRLPVSQGQSFDQFLRQAEIITAQIVKNTFVKNAQVTEVNLQVIGERNGQEALLLLLKVSRSDWKKLPVVQQWTQRFTIAKVLLGFVNSYQPAQLGGAIASPIPSSPAAPGTSLVNDPAFRDD</sequence>